<dbReference type="Proteomes" id="UP000669179">
    <property type="component" value="Unassembled WGS sequence"/>
</dbReference>
<proteinExistence type="predicted"/>
<sequence>MDKLGNFAGDFEVHLTVAPGDVGALERWAHPHGLKLTHIVLERGRTVSQPMLTLRATGGLPEVRAAAERAAGQVRSAGFAVRRLKIEAAPWNEGVPVTDEDAVAQPVDRYFEHHVKLVLSVGGLDDLAALAVPHNAHVSRNARRVRPDGRQERFVTQRCTRVGDRTAAVRLDALTSALRAARYEIASVEREYVVVDTDASLDDGWIDPIDERRNGR</sequence>
<name>A0A939PSQ4_9ACTN</name>
<accession>A0A939PSQ4</accession>
<evidence type="ECO:0008006" key="3">
    <source>
        <dbReference type="Google" id="ProtNLM"/>
    </source>
</evidence>
<dbReference type="AlphaFoldDB" id="A0A939PSQ4"/>
<protein>
    <recommendedName>
        <fullName evidence="3">Ankyrin</fullName>
    </recommendedName>
</protein>
<dbReference type="EMBL" id="JAGEOJ010000026">
    <property type="protein sequence ID" value="MBO2454399.1"/>
    <property type="molecule type" value="Genomic_DNA"/>
</dbReference>
<dbReference type="RefSeq" id="WP_208262608.1">
    <property type="nucleotide sequence ID" value="NZ_JAGEOJ010000026.1"/>
</dbReference>
<gene>
    <name evidence="1" type="ORF">J4573_45440</name>
</gene>
<evidence type="ECO:0000313" key="1">
    <source>
        <dbReference type="EMBL" id="MBO2454399.1"/>
    </source>
</evidence>
<reference evidence="1" key="1">
    <citation type="submission" date="2021-03" db="EMBL/GenBank/DDBJ databases">
        <authorList>
            <person name="Kanchanasin P."/>
            <person name="Saeng-In P."/>
            <person name="Phongsopitanun W."/>
            <person name="Yuki M."/>
            <person name="Kudo T."/>
            <person name="Ohkuma M."/>
            <person name="Tanasupawat S."/>
        </authorList>
    </citation>
    <scope>NUCLEOTIDE SEQUENCE</scope>
    <source>
        <strain evidence="1">GKU 128</strain>
    </source>
</reference>
<evidence type="ECO:0000313" key="2">
    <source>
        <dbReference type="Proteomes" id="UP000669179"/>
    </source>
</evidence>
<organism evidence="1 2">
    <name type="scientific">Actinomadura barringtoniae</name>
    <dbReference type="NCBI Taxonomy" id="1427535"/>
    <lineage>
        <taxon>Bacteria</taxon>
        <taxon>Bacillati</taxon>
        <taxon>Actinomycetota</taxon>
        <taxon>Actinomycetes</taxon>
        <taxon>Streptosporangiales</taxon>
        <taxon>Thermomonosporaceae</taxon>
        <taxon>Actinomadura</taxon>
    </lineage>
</organism>
<keyword evidence="2" id="KW-1185">Reference proteome</keyword>
<comment type="caution">
    <text evidence="1">The sequence shown here is derived from an EMBL/GenBank/DDBJ whole genome shotgun (WGS) entry which is preliminary data.</text>
</comment>